<dbReference type="Proteomes" id="UP000006906">
    <property type="component" value="Chromosome 1"/>
</dbReference>
<dbReference type="ExpressionAtlas" id="A0A2K3E704">
    <property type="expression patterns" value="differential"/>
</dbReference>
<dbReference type="RefSeq" id="XP_042928581.1">
    <property type="nucleotide sequence ID" value="XM_043058665.1"/>
</dbReference>
<dbReference type="AlphaFoldDB" id="A0A2K3E704"/>
<dbReference type="EMBL" id="CM008962">
    <property type="protein sequence ID" value="PNW88517.1"/>
    <property type="molecule type" value="Genomic_DNA"/>
</dbReference>
<dbReference type="KEGG" id="cre:CHLRE_01g032900v5"/>
<sequence length="302" mass="32784">MSISKVSARRLQRISSALGMKQIEAVSEPPLDAQPVLGTESFTWTSCSESNAAQPTAAIPWMKRNIPAPPKHEWIDCVGQQHMLDCRLPGADVLALKGSCDLALCTSAAVQAFSPHLGLRIVVELKKEVKSGHVDQLAAKLVAANSVSPNFKPIAVMTDLPGWLHGDQQSARAMVDAWLIAWIGRETIMIYPCHDRAKAVGILRAFLDKEHLTQDSAHIAQQPEQLTAAESGAEAEVGRLLKRQRLPTGAAAGRGNDVANLEDLLDFADDLDEADMHQIKCYTLQQLLRERYAPVAPAVPPA</sequence>
<keyword evidence="2" id="KW-1185">Reference proteome</keyword>
<evidence type="ECO:0000313" key="2">
    <source>
        <dbReference type="Proteomes" id="UP000006906"/>
    </source>
</evidence>
<proteinExistence type="predicted"/>
<protein>
    <submittedName>
        <fullName evidence="1">Uncharacterized protein</fullName>
    </submittedName>
</protein>
<dbReference type="OrthoDB" id="536370at2759"/>
<gene>
    <name evidence="1" type="ORF">CHLRE_01g032900v5</name>
</gene>
<organism evidence="1 2">
    <name type="scientific">Chlamydomonas reinhardtii</name>
    <name type="common">Chlamydomonas smithii</name>
    <dbReference type="NCBI Taxonomy" id="3055"/>
    <lineage>
        <taxon>Eukaryota</taxon>
        <taxon>Viridiplantae</taxon>
        <taxon>Chlorophyta</taxon>
        <taxon>core chlorophytes</taxon>
        <taxon>Chlorophyceae</taxon>
        <taxon>CS clade</taxon>
        <taxon>Chlamydomonadales</taxon>
        <taxon>Chlamydomonadaceae</taxon>
        <taxon>Chlamydomonas</taxon>
    </lineage>
</organism>
<accession>A0A2K3E704</accession>
<name>A0A2K3E704_CHLRE</name>
<dbReference type="InParanoid" id="A0A2K3E704"/>
<evidence type="ECO:0000313" key="1">
    <source>
        <dbReference type="EMBL" id="PNW88517.1"/>
    </source>
</evidence>
<reference evidence="1 2" key="1">
    <citation type="journal article" date="2007" name="Science">
        <title>The Chlamydomonas genome reveals the evolution of key animal and plant functions.</title>
        <authorList>
            <person name="Merchant S.S."/>
            <person name="Prochnik S.E."/>
            <person name="Vallon O."/>
            <person name="Harris E.H."/>
            <person name="Karpowicz S.J."/>
            <person name="Witman G.B."/>
            <person name="Terry A."/>
            <person name="Salamov A."/>
            <person name="Fritz-Laylin L.K."/>
            <person name="Marechal-Drouard L."/>
            <person name="Marshall W.F."/>
            <person name="Qu L.H."/>
            <person name="Nelson D.R."/>
            <person name="Sanderfoot A.A."/>
            <person name="Spalding M.H."/>
            <person name="Kapitonov V.V."/>
            <person name="Ren Q."/>
            <person name="Ferris P."/>
            <person name="Lindquist E."/>
            <person name="Shapiro H."/>
            <person name="Lucas S.M."/>
            <person name="Grimwood J."/>
            <person name="Schmutz J."/>
            <person name="Cardol P."/>
            <person name="Cerutti H."/>
            <person name="Chanfreau G."/>
            <person name="Chen C.L."/>
            <person name="Cognat V."/>
            <person name="Croft M.T."/>
            <person name="Dent R."/>
            <person name="Dutcher S."/>
            <person name="Fernandez E."/>
            <person name="Fukuzawa H."/>
            <person name="Gonzalez-Ballester D."/>
            <person name="Gonzalez-Halphen D."/>
            <person name="Hallmann A."/>
            <person name="Hanikenne M."/>
            <person name="Hippler M."/>
            <person name="Inwood W."/>
            <person name="Jabbari K."/>
            <person name="Kalanon M."/>
            <person name="Kuras R."/>
            <person name="Lefebvre P.A."/>
            <person name="Lemaire S.D."/>
            <person name="Lobanov A.V."/>
            <person name="Lohr M."/>
            <person name="Manuell A."/>
            <person name="Meier I."/>
            <person name="Mets L."/>
            <person name="Mittag M."/>
            <person name="Mittelmeier T."/>
            <person name="Moroney J.V."/>
            <person name="Moseley J."/>
            <person name="Napoli C."/>
            <person name="Nedelcu A.M."/>
            <person name="Niyogi K."/>
            <person name="Novoselov S.V."/>
            <person name="Paulsen I.T."/>
            <person name="Pazour G."/>
            <person name="Purton S."/>
            <person name="Ral J.P."/>
            <person name="Riano-Pachon D.M."/>
            <person name="Riekhof W."/>
            <person name="Rymarquis L."/>
            <person name="Schroda M."/>
            <person name="Stern D."/>
            <person name="Umen J."/>
            <person name="Willows R."/>
            <person name="Wilson N."/>
            <person name="Zimmer S.L."/>
            <person name="Allmer J."/>
            <person name="Balk J."/>
            <person name="Bisova K."/>
            <person name="Chen C.J."/>
            <person name="Elias M."/>
            <person name="Gendler K."/>
            <person name="Hauser C."/>
            <person name="Lamb M.R."/>
            <person name="Ledford H."/>
            <person name="Long J.C."/>
            <person name="Minagawa J."/>
            <person name="Page M.D."/>
            <person name="Pan J."/>
            <person name="Pootakham W."/>
            <person name="Roje S."/>
            <person name="Rose A."/>
            <person name="Stahlberg E."/>
            <person name="Terauchi A.M."/>
            <person name="Yang P."/>
            <person name="Ball S."/>
            <person name="Bowler C."/>
            <person name="Dieckmann C.L."/>
            <person name="Gladyshev V.N."/>
            <person name="Green P."/>
            <person name="Jorgensen R."/>
            <person name="Mayfield S."/>
            <person name="Mueller-Roeber B."/>
            <person name="Rajamani S."/>
            <person name="Sayre R.T."/>
            <person name="Brokstein P."/>
            <person name="Dubchak I."/>
            <person name="Goodstein D."/>
            <person name="Hornick L."/>
            <person name="Huang Y.W."/>
            <person name="Jhaveri J."/>
            <person name="Luo Y."/>
            <person name="Martinez D."/>
            <person name="Ngau W.C."/>
            <person name="Otillar B."/>
            <person name="Poliakov A."/>
            <person name="Porter A."/>
            <person name="Szajkowski L."/>
            <person name="Werner G."/>
            <person name="Zhou K."/>
            <person name="Grigoriev I.V."/>
            <person name="Rokhsar D.S."/>
            <person name="Grossman A.R."/>
        </authorList>
    </citation>
    <scope>NUCLEOTIDE SEQUENCE [LARGE SCALE GENOMIC DNA]</scope>
    <source>
        <strain evidence="2">CC-503</strain>
    </source>
</reference>
<dbReference type="GeneID" id="5715411"/>
<dbReference type="Gramene" id="PNW88517">
    <property type="protein sequence ID" value="PNW88517"/>
    <property type="gene ID" value="CHLRE_01g032900v5"/>
</dbReference>